<evidence type="ECO:0000313" key="3">
    <source>
        <dbReference type="Proteomes" id="UP000297245"/>
    </source>
</evidence>
<dbReference type="AlphaFoldDB" id="A0A4S8L0A8"/>
<feature type="region of interest" description="Disordered" evidence="1">
    <location>
        <begin position="1"/>
        <end position="24"/>
    </location>
</feature>
<reference evidence="2 3" key="1">
    <citation type="journal article" date="2019" name="Nat. Ecol. Evol.">
        <title>Megaphylogeny resolves global patterns of mushroom evolution.</title>
        <authorList>
            <person name="Varga T."/>
            <person name="Krizsan K."/>
            <person name="Foldi C."/>
            <person name="Dima B."/>
            <person name="Sanchez-Garcia M."/>
            <person name="Sanchez-Ramirez S."/>
            <person name="Szollosi G.J."/>
            <person name="Szarkandi J.G."/>
            <person name="Papp V."/>
            <person name="Albert L."/>
            <person name="Andreopoulos W."/>
            <person name="Angelini C."/>
            <person name="Antonin V."/>
            <person name="Barry K.W."/>
            <person name="Bougher N.L."/>
            <person name="Buchanan P."/>
            <person name="Buyck B."/>
            <person name="Bense V."/>
            <person name="Catcheside P."/>
            <person name="Chovatia M."/>
            <person name="Cooper J."/>
            <person name="Damon W."/>
            <person name="Desjardin D."/>
            <person name="Finy P."/>
            <person name="Geml J."/>
            <person name="Haridas S."/>
            <person name="Hughes K."/>
            <person name="Justo A."/>
            <person name="Karasinski D."/>
            <person name="Kautmanova I."/>
            <person name="Kiss B."/>
            <person name="Kocsube S."/>
            <person name="Kotiranta H."/>
            <person name="LaButti K.M."/>
            <person name="Lechner B.E."/>
            <person name="Liimatainen K."/>
            <person name="Lipzen A."/>
            <person name="Lukacs Z."/>
            <person name="Mihaltcheva S."/>
            <person name="Morgado L.N."/>
            <person name="Niskanen T."/>
            <person name="Noordeloos M.E."/>
            <person name="Ohm R.A."/>
            <person name="Ortiz-Santana B."/>
            <person name="Ovrebo C."/>
            <person name="Racz N."/>
            <person name="Riley R."/>
            <person name="Savchenko A."/>
            <person name="Shiryaev A."/>
            <person name="Soop K."/>
            <person name="Spirin V."/>
            <person name="Szebenyi C."/>
            <person name="Tomsovsky M."/>
            <person name="Tulloss R.E."/>
            <person name="Uehling J."/>
            <person name="Grigoriev I.V."/>
            <person name="Vagvolgyi C."/>
            <person name="Papp T."/>
            <person name="Martin F.M."/>
            <person name="Miettinen O."/>
            <person name="Hibbett D.S."/>
            <person name="Nagy L.G."/>
        </authorList>
    </citation>
    <scope>NUCLEOTIDE SEQUENCE [LARGE SCALE GENOMIC DNA]</scope>
    <source>
        <strain evidence="2 3">CBS 962.96</strain>
    </source>
</reference>
<evidence type="ECO:0008006" key="4">
    <source>
        <dbReference type="Google" id="ProtNLM"/>
    </source>
</evidence>
<protein>
    <recommendedName>
        <fullName evidence="4">BTB domain-containing protein</fullName>
    </recommendedName>
</protein>
<proteinExistence type="predicted"/>
<evidence type="ECO:0000256" key="1">
    <source>
        <dbReference type="SAM" id="MobiDB-lite"/>
    </source>
</evidence>
<name>A0A4S8L0A8_DENBC</name>
<dbReference type="EMBL" id="ML179785">
    <property type="protein sequence ID" value="THU81710.1"/>
    <property type="molecule type" value="Genomic_DNA"/>
</dbReference>
<organism evidence="2 3">
    <name type="scientific">Dendrothele bispora (strain CBS 962.96)</name>
    <dbReference type="NCBI Taxonomy" id="1314807"/>
    <lineage>
        <taxon>Eukaryota</taxon>
        <taxon>Fungi</taxon>
        <taxon>Dikarya</taxon>
        <taxon>Basidiomycota</taxon>
        <taxon>Agaricomycotina</taxon>
        <taxon>Agaricomycetes</taxon>
        <taxon>Agaricomycetidae</taxon>
        <taxon>Agaricales</taxon>
        <taxon>Agaricales incertae sedis</taxon>
        <taxon>Dendrothele</taxon>
    </lineage>
</organism>
<keyword evidence="3" id="KW-1185">Reference proteome</keyword>
<gene>
    <name evidence="2" type="ORF">K435DRAFT_808853</name>
</gene>
<evidence type="ECO:0000313" key="2">
    <source>
        <dbReference type="EMBL" id="THU81710.1"/>
    </source>
</evidence>
<dbReference type="Proteomes" id="UP000297245">
    <property type="component" value="Unassembled WGS sequence"/>
</dbReference>
<accession>A0A4S8L0A8</accession>
<dbReference type="OrthoDB" id="2801799at2759"/>
<sequence length="300" mass="34325">MDVPEHSQPNPAPAEAHTDTSQITPHPRFFYSDGSIFLPYIEPLRLVWDSLPPPEDGAEGSINKPISMGHVDDQELEAYMELIYCPNMLLEKTPKPYMFYLHILRLSSMYEWPEARAYAIEQISSLPNQELEPYLKLLLGLRHRVEPWVLAAVNSLFFSGPTLSQPVHKQIYGMILDLESRASINWVLQEGSRLMEKTIHELITNQPGFFAGGDDGEWGLFQCDNHQACVKALNSRWHQISSTLVSQWNDSKDEAEWSLAFQMGNQMGDYIKCVKMNKIEYRKLSVEVEIRKLKQGSVGN</sequence>